<dbReference type="Proteomes" id="UP001159405">
    <property type="component" value="Unassembled WGS sequence"/>
</dbReference>
<evidence type="ECO:0000313" key="2">
    <source>
        <dbReference type="Proteomes" id="UP001159405"/>
    </source>
</evidence>
<dbReference type="EMBL" id="CALNXK010000011">
    <property type="protein sequence ID" value="CAH3043852.1"/>
    <property type="molecule type" value="Genomic_DNA"/>
</dbReference>
<accession>A0ABN8N8A4</accession>
<organism evidence="1 2">
    <name type="scientific">Porites lobata</name>
    <dbReference type="NCBI Taxonomy" id="104759"/>
    <lineage>
        <taxon>Eukaryota</taxon>
        <taxon>Metazoa</taxon>
        <taxon>Cnidaria</taxon>
        <taxon>Anthozoa</taxon>
        <taxon>Hexacorallia</taxon>
        <taxon>Scleractinia</taxon>
        <taxon>Fungiina</taxon>
        <taxon>Poritidae</taxon>
        <taxon>Porites</taxon>
    </lineage>
</organism>
<name>A0ABN8N8A4_9CNID</name>
<proteinExistence type="predicted"/>
<reference evidence="1 2" key="1">
    <citation type="submission" date="2022-05" db="EMBL/GenBank/DDBJ databases">
        <authorList>
            <consortium name="Genoscope - CEA"/>
            <person name="William W."/>
        </authorList>
    </citation>
    <scope>NUCLEOTIDE SEQUENCE [LARGE SCALE GENOMIC DNA]</scope>
</reference>
<comment type="caution">
    <text evidence="1">The sequence shown here is derived from an EMBL/GenBank/DDBJ whole genome shotgun (WGS) entry which is preliminary data.</text>
</comment>
<gene>
    <name evidence="1" type="ORF">PLOB_00002688</name>
</gene>
<sequence>MSIGSMVCWNFGDQPGADMSWQSWAANELNQAAKYPSPYANVHKGNICTMGGSIGFSDNDTLKSFTSEKRKSHHPWVEEMKMTLMSVNVTTWTVGYAIPYHANLLFQLY</sequence>
<evidence type="ECO:0000313" key="1">
    <source>
        <dbReference type="EMBL" id="CAH3043852.1"/>
    </source>
</evidence>
<protein>
    <submittedName>
        <fullName evidence="1">Uncharacterized protein</fullName>
    </submittedName>
</protein>
<keyword evidence="2" id="KW-1185">Reference proteome</keyword>